<organism evidence="2 3">
    <name type="scientific">Linum tenue</name>
    <dbReference type="NCBI Taxonomy" id="586396"/>
    <lineage>
        <taxon>Eukaryota</taxon>
        <taxon>Viridiplantae</taxon>
        <taxon>Streptophyta</taxon>
        <taxon>Embryophyta</taxon>
        <taxon>Tracheophyta</taxon>
        <taxon>Spermatophyta</taxon>
        <taxon>Magnoliopsida</taxon>
        <taxon>eudicotyledons</taxon>
        <taxon>Gunneridae</taxon>
        <taxon>Pentapetalae</taxon>
        <taxon>rosids</taxon>
        <taxon>fabids</taxon>
        <taxon>Malpighiales</taxon>
        <taxon>Linaceae</taxon>
        <taxon>Linum</taxon>
    </lineage>
</organism>
<dbReference type="InterPro" id="IPR001623">
    <property type="entry name" value="DnaJ_domain"/>
</dbReference>
<name>A0AAV0QH34_9ROSI</name>
<feature type="compositionally biased region" description="Basic and acidic residues" evidence="1">
    <location>
        <begin position="128"/>
        <end position="138"/>
    </location>
</feature>
<proteinExistence type="predicted"/>
<sequence>MWKIMDDSWQMRMGTAPGPPLLHHRRSTETSSSSPAVAGPTRRSVDNHRLDPNNFADVFGGPPRSLLARKFSGDLNRPSGSFYEEVFRPPSFACPPAAASKNGGRCLPAFRIPAKGEGFYSDVFGAEEDGRASRERSRPNSKGKSKSNSSSVLSSEELSPRRPNVSGGHDPALSSFASKLRSINVPARWNSTTMKPAGEEQLQTNKQEAPSFPYNRPSYAAATAADDSFMEKQQLHANLKSCVENYFKAQQQQQQFNSSPETTTVEPNTSYWSTTCRGSGDDNDDDDDDVELEEMNNNSPVSPAASSVLCQLDPEPACSCTPCDEQYHNDVMREIDDDEEEEEEEEEVMSNSYVIEINNCDYNNRDGEAVSIDEAIAWAKEKFRAHTEKEALKDAEFHQSSSMEEADGGDKWVTTTEEEKSESERDREIEELKEEIRLWSSGKQNNIRLLLSSLHHILEPGSGWSAIPLTSIITSSQVKKAYQRARLCLHPDKLQQRGATQHHKYVAEQAFAILQDAWAAFISQDLLFNNPVK</sequence>
<feature type="compositionally biased region" description="Acidic residues" evidence="1">
    <location>
        <begin position="281"/>
        <end position="294"/>
    </location>
</feature>
<evidence type="ECO:0000313" key="2">
    <source>
        <dbReference type="EMBL" id="CAI0544847.1"/>
    </source>
</evidence>
<feature type="region of interest" description="Disordered" evidence="1">
    <location>
        <begin position="128"/>
        <end position="173"/>
    </location>
</feature>
<comment type="caution">
    <text evidence="2">The sequence shown here is derived from an EMBL/GenBank/DDBJ whole genome shotgun (WGS) entry which is preliminary data.</text>
</comment>
<accession>A0AAV0QH34</accession>
<dbReference type="CDD" id="cd06257">
    <property type="entry name" value="DnaJ"/>
    <property type="match status" value="1"/>
</dbReference>
<dbReference type="AlphaFoldDB" id="A0AAV0QH34"/>
<dbReference type="Proteomes" id="UP001154282">
    <property type="component" value="Unassembled WGS sequence"/>
</dbReference>
<dbReference type="GO" id="GO:0031982">
    <property type="term" value="C:vesicle"/>
    <property type="evidence" value="ECO:0007669"/>
    <property type="project" value="TreeGrafter"/>
</dbReference>
<reference evidence="2" key="1">
    <citation type="submission" date="2022-08" db="EMBL/GenBank/DDBJ databases">
        <authorList>
            <person name="Gutierrez-Valencia J."/>
        </authorList>
    </citation>
    <scope>NUCLEOTIDE SEQUENCE</scope>
</reference>
<feature type="compositionally biased region" description="Low complexity" evidence="1">
    <location>
        <begin position="296"/>
        <end position="305"/>
    </location>
</feature>
<gene>
    <name evidence="2" type="ORF">LITE_LOCUS43320</name>
</gene>
<evidence type="ECO:0000313" key="3">
    <source>
        <dbReference type="Proteomes" id="UP001154282"/>
    </source>
</evidence>
<feature type="compositionally biased region" description="Polar residues" evidence="1">
    <location>
        <begin position="256"/>
        <end position="277"/>
    </location>
</feature>
<dbReference type="GO" id="GO:0005737">
    <property type="term" value="C:cytoplasm"/>
    <property type="evidence" value="ECO:0007669"/>
    <property type="project" value="TreeGrafter"/>
</dbReference>
<keyword evidence="3" id="KW-1185">Reference proteome</keyword>
<dbReference type="FunFam" id="1.10.287.110:FF:000043">
    <property type="entry name" value="J-domain protein required for chloroplast accumulation response 1"/>
    <property type="match status" value="1"/>
</dbReference>
<evidence type="ECO:0000256" key="1">
    <source>
        <dbReference type="SAM" id="MobiDB-lite"/>
    </source>
</evidence>
<feature type="region of interest" description="Disordered" evidence="1">
    <location>
        <begin position="253"/>
        <end position="305"/>
    </location>
</feature>
<dbReference type="InterPro" id="IPR036869">
    <property type="entry name" value="J_dom_sf"/>
</dbReference>
<dbReference type="EMBL" id="CAMGYJ010000009">
    <property type="protein sequence ID" value="CAI0544847.1"/>
    <property type="molecule type" value="Genomic_DNA"/>
</dbReference>
<dbReference type="GO" id="GO:0072318">
    <property type="term" value="P:clathrin coat disassembly"/>
    <property type="evidence" value="ECO:0007669"/>
    <property type="project" value="TreeGrafter"/>
</dbReference>
<feature type="region of interest" description="Disordered" evidence="1">
    <location>
        <begin position="1"/>
        <end position="57"/>
    </location>
</feature>
<feature type="region of interest" description="Disordered" evidence="1">
    <location>
        <begin position="190"/>
        <end position="214"/>
    </location>
</feature>
<dbReference type="GO" id="GO:0030276">
    <property type="term" value="F:clathrin binding"/>
    <property type="evidence" value="ECO:0007669"/>
    <property type="project" value="TreeGrafter"/>
</dbReference>
<protein>
    <submittedName>
        <fullName evidence="2">Uncharacterized protein</fullName>
    </submittedName>
</protein>
<dbReference type="SUPFAM" id="SSF46565">
    <property type="entry name" value="Chaperone J-domain"/>
    <property type="match status" value="1"/>
</dbReference>
<dbReference type="PANTHER" id="PTHR23172">
    <property type="entry name" value="AUXILIN/CYCLIN G-ASSOCIATED KINASE-RELATED"/>
    <property type="match status" value="1"/>
</dbReference>
<dbReference type="Gene3D" id="1.10.287.110">
    <property type="entry name" value="DnaJ domain"/>
    <property type="match status" value="1"/>
</dbReference>
<dbReference type="PANTHER" id="PTHR23172:SF69">
    <property type="entry name" value="CHAPERONE DNAJ-DOMAIN SUPERFAMILY PROTEIN"/>
    <property type="match status" value="1"/>
</dbReference>
<dbReference type="GO" id="GO:0072583">
    <property type="term" value="P:clathrin-dependent endocytosis"/>
    <property type="evidence" value="ECO:0007669"/>
    <property type="project" value="TreeGrafter"/>
</dbReference>
<feature type="compositionally biased region" description="Low complexity" evidence="1">
    <location>
        <begin position="146"/>
        <end position="157"/>
    </location>
</feature>
<feature type="region of interest" description="Disordered" evidence="1">
    <location>
        <begin position="394"/>
        <end position="427"/>
    </location>
</feature>